<dbReference type="GO" id="GO:0006623">
    <property type="term" value="P:protein targeting to vacuole"/>
    <property type="evidence" value="ECO:0007669"/>
    <property type="project" value="TreeGrafter"/>
</dbReference>
<dbReference type="RefSeq" id="XP_004832710.1">
    <property type="nucleotide sequence ID" value="XM_004832653.1"/>
</dbReference>
<comment type="caution">
    <text evidence="4">The sequence shown here is derived from an EMBL/GenBank/DDBJ whole genome shotgun (WGS) entry which is preliminary data.</text>
</comment>
<dbReference type="GeneID" id="15802865"/>
<dbReference type="GO" id="GO:0045053">
    <property type="term" value="P:protein retention in Golgi apparatus"/>
    <property type="evidence" value="ECO:0007669"/>
    <property type="project" value="TreeGrafter"/>
</dbReference>
<dbReference type="InterPro" id="IPR026847">
    <property type="entry name" value="VPS13"/>
</dbReference>
<evidence type="ECO:0000256" key="2">
    <source>
        <dbReference type="ARBA" id="ARBA00022448"/>
    </source>
</evidence>
<dbReference type="KEGG" id="beq:BEWA_053130"/>
<dbReference type="PANTHER" id="PTHR16166">
    <property type="entry name" value="VACUOLAR PROTEIN SORTING-ASSOCIATED PROTEIN VPS13"/>
    <property type="match status" value="1"/>
</dbReference>
<sequence>MFEGLVKRLLDTYLAPYVDGITQNLQLAVWSGNIILENLKLKDDISSKLALPFHAVSGTIGRMSIKIPWASLGSTPINIVVDSVHIVIDNRENDKTDEEILSNLRKNKSNMIALLEQEYFESANLKTPGKVNSSYFIRLSQKILNNIQIDFTNINVQLFDENSSFVFKIESIFLRKSQVEESNKPLKIETNDNIKEENITHVCSLLGFSIYEANGLNNNFTGNLDNDHNLNTQDESTFTLLEPLSFTLLLAVNPKNKSVYASLCIGSRNTTNIDVDPTEPLHIMLTQDCLRTFTKMWVDMQLETKRCKRILMQKADTVALDADSIKGTTKAEFIKLYTKSQNYLDKTGDGLLPHEEERLQTLIDVIPARYIARWKFACSNQKNAKTDTRKNGAKQESWFRWMRGVVTSVVDRQSKEKDGIDSESSSIENLPGGLVLTEEEVNMIKETMSLDDRFEDSLATSSYYFECMLPRFQFTIDASRNKVDSRDILLLDMENLQFRLFFHSVVDVNDKDTYEGYFDINLDSFDVIFRETKLMAFISNNTPSSPANETCRELESCRDDHMSNEKSSMSLRVSHEMTNKGNILVINGELKPLETNLIPSVIPVLFEFFSYFQPPQVIHATTREHSAISDHLSNVSANIDAVIEDEILSVEKPLYNAAQHLPSLLSFDVKFSAPILLLYSGTYDRIDIHFGTLILKSNGPCLLSNINGTIELKETQISCRHHLHNEGERFDFLRPLPMKIHFDWNSNIETLSLDVLFEEVFVQVTPLATATLFEIPNELIQTIIQAKETVRIENNKRVEINSRANTSFSDSLWNYRIHANILIQHSGFSVSNMDLCEVFKLEMYNSSFKLETAPTKSSVLLGLEHIMISNPSVDMPLFFTNTEFLPSGRKDGNVSDDDSEFVDALEENIKSLEIEIITDFSSGIGSKTINLSLIEMEGNWQYKSINVMVEAFQEYKNIITGGIKNSMHKLKGGIDQKSFSFLPDSAVAAVTGTLQTFKQRLGITGASADNSNNESWNAGVGITDVHLGTELPPLYSEKMNMPADTHVNISIKGAAIVFWTKKNEPIARLSTSGINYRISKFDNESIVKVEVGTGKLMFGGRCILSHTVNPEQQAEHPLLKFVLKCYNSTRLQVPYSMCLNGGFERIIFVYFQQDINRLMNYLDDGILSVFISKSYHKVVETAASTYMLFNFSVTSPCFIIPENKAILSANLKTMESVDYQSVNQEDQFMYDDSTIPPGPMLPNIIDMVNKPKNKHIPINSEFHDAYDLLNKIFDKVDTWYFGSYLLLELGHLQFNNGYTHRSDESLKSTMFLKMFGTRALIVEQDNGTDSVTGKILDSTDLAVCTRGGEMLEIGIDSDDWVLKLSRKQLTFLIDVFSENICGVRSKPTSNAPDTQPTKTESRYCIRITLKRFQFNSLAYNSMPLADFQFDHITVCLDYASNSVNMTSCFQFGFCSKNLIIDDKRINSINTHRRLLDCSVKGEPALKVGKPANVLEPSVDGLLYSWLKQYRQNTGHDFFSNVSSDLYSIKCVVNSETLQNTIDCTISNAAISLLFVFFMDIVRYFSLSYGKSSLSRFPKKESITVNPQSSSNEKVYTLNLIVNNGKFIAFSKMNSEIYPQLELSSDFMLVMTVTGSLYKFVKLDILDCELSRVYPLEDRRQILCRNLEAFGNGQYVSDVLTSKMFFEFTMPPAALTLYTRDLSILIAATTSMFTDGPSVMPVKLINNQIIEDTGASGKFLSLSFKVKGIKVTFFDDMRKALVPMMKMNLSSEKIEYLNLPIEKRYNIIRCSCKLDYFNAAIGDWEPCLEKFNFDFEFTKNVMNDKSLKSKRITRMGTEDVWKEFVPKNLVRISSMYSILINITPSLCQLLLWFIPMLSDNLNKGLVYINPLLISKSSSNSLSDDSNNGIDNSAYRYINLTGYEYYGFTLDTNCSNQNEAYSELKVVTTTTKPMELDSLVNKEKKESNPSDLCIYLTARPPESHVNILSRKLGIKNKQVIIRDLMVTRSIGRTKENLRHSNPNTVPSIYNSPFENGTSASKIPLARNCCVPLAPPLMDALSYTSGENDEYPEKILEQAMENKSALSIHNVLCEVKTPHPSHKLLVFTSTVRIFNRSGLPLLFCFLDLDLRPIFMSNLRSRSAPISLLDKPVSSNEFLESTTIKFSNDNSFASDKQKDFGYAIYLENNHFLSVPEWAFIGASHVIFSFTPAPLVSGKSDAFHSKGTVPDLGSKESWSKLVNKSGWSKITDTLHHSGTRVRQCYCSNMSKSNFIYFVVSVNSKKSLLPANCDTFEITIYPSLSVMNTLPVELDLRFTAKDHNFQDNRTSLSPLSRHLEKSENNRYIQETLTLKRKSIMHIYSVPPNESLSFVARITNLQGDLGSDKAYRIENQYSRIGSLQLDRSGNLWSDRISKIYGTSETQTKFFVPMPNTAPLELEMIRYPGGLPVTSNSFHGHLSLIINTPWLFIDRTGLGIQPHKKHFRPTLNGLSFLSSDDEEQTIYLSTGGKINDQKLSQAGIRLPAVGGYSYATVEDGSRQHAISLITEKVHISGLSSHVSCRITSAMPEYLVTNNLKQNIFIRKDARTQPIEVEKGTTIAIPWHSQTISSESSSSVSLEFKPSGDSNWSSPIHPSEIFAGQTYIALRTEKRSRPLVFCISIVPKYGTKYCIISPPESNKKGYVLTNYCTNLKAAMVRTFHKSTISSTSSENPGNSSGLSSSVCFTAKYGQTVHFGWSQPYLHKSRLCQVLLWLDKTVVFPEKPLVINIGSPALRYKQAEIPIPGNPHAHIYVSAENRGDCVTIEIKPTEKIEKRVISAEYNEDSKSSLDSTFYSESQDNDSEYVTCRGPKGEEYKTCRESDSLGDRYLDFKQVPEINSEDIKDVDDAYIGEINLVSKNLSLQIALQLSQIGLSVVSQILHEELFFMEVSNLVSVALCKDDHQRLEVRIDDIQIDNQTDFENGDITRTILVNRGKVAKHDQPRPFLQIYIDRPFASCKDLCLKKVFVSLDDIEVDVSDTLFSRVYNLYKECMKSMDTVFRSKKVDFKMIDDWIEQESRCRLSSIEANPESPCAISLDYLYIESFNLIVWCSFELEKLHMLGDLMRMGLRILSVSRHFELMGAPLQFQREYISISRSTLRSFYEHMKDRYLHSALSCIGSILGYSSLLNIPKLPITVGKCTIELAADAVDSVSTGIGGLLSKFTFDAEYINKRQRDRISRPCSNVKEGIFSAGKSIGEGFLSLTNIVTKPIEGAQKEGMGGFIKGLGKGLAGSIVKPIDKVGQAVSQVSRGIKANMSKSLLFDRCAIEPCRKPRMLWGEFSQVKPYSLGEAEIKSALGHKLSKKIMHCQTVLKQSQPPTHLALLFYPSKTHFVDLCRSRVSNKPTVIWKLHISDINECRASSHGVIIRCKGSQYQIPCSNAEMINSIFISFENARKQASSLVTIGPDLFNDEYN</sequence>
<name>L1LDP5_THEEQ</name>
<dbReference type="eggNOG" id="KOG1809">
    <property type="taxonomic scope" value="Eukaryota"/>
</dbReference>
<dbReference type="EMBL" id="ACOU01000003">
    <property type="protein sequence ID" value="EKX73258.1"/>
    <property type="molecule type" value="Genomic_DNA"/>
</dbReference>
<proteinExistence type="inferred from homology"/>
<dbReference type="STRING" id="1537102.L1LDP5"/>
<dbReference type="OrthoDB" id="272810at2759"/>
<dbReference type="Proteomes" id="UP000031512">
    <property type="component" value="Unassembled WGS sequence"/>
</dbReference>
<dbReference type="InterPro" id="IPR026854">
    <property type="entry name" value="VPS13_N"/>
</dbReference>
<reference evidence="4 5" key="1">
    <citation type="journal article" date="2012" name="BMC Genomics">
        <title>Comparative genomic analysis and phylogenetic position of Theileria equi.</title>
        <authorList>
            <person name="Kappmeyer L.S."/>
            <person name="Thiagarajan M."/>
            <person name="Herndon D.R."/>
            <person name="Ramsay J.D."/>
            <person name="Caler E."/>
            <person name="Djikeng A."/>
            <person name="Gillespie J.J."/>
            <person name="Lau A.O."/>
            <person name="Roalson E.H."/>
            <person name="Silva J.C."/>
            <person name="Silva M.G."/>
            <person name="Suarez C.E."/>
            <person name="Ueti M.W."/>
            <person name="Nene V.M."/>
            <person name="Mealey R.H."/>
            <person name="Knowles D.P."/>
            <person name="Brayton K.A."/>
        </authorList>
    </citation>
    <scope>NUCLEOTIDE SEQUENCE [LARGE SCALE GENOMIC DNA]</scope>
    <source>
        <strain evidence="4 5">WA</strain>
    </source>
</reference>
<feature type="domain" description="Chorein N-terminal" evidence="3">
    <location>
        <begin position="1"/>
        <end position="162"/>
    </location>
</feature>
<keyword evidence="2" id="KW-0813">Transport</keyword>
<protein>
    <recommendedName>
        <fullName evidence="3">Chorein N-terminal domain-containing protein</fullName>
    </recommendedName>
</protein>
<evidence type="ECO:0000313" key="5">
    <source>
        <dbReference type="Proteomes" id="UP000031512"/>
    </source>
</evidence>
<dbReference type="PANTHER" id="PTHR16166:SF93">
    <property type="entry name" value="INTERMEMBRANE LIPID TRANSFER PROTEIN VPS13"/>
    <property type="match status" value="1"/>
</dbReference>
<keyword evidence="5" id="KW-1185">Reference proteome</keyword>
<organism evidence="4 5">
    <name type="scientific">Theileria equi strain WA</name>
    <dbReference type="NCBI Taxonomy" id="1537102"/>
    <lineage>
        <taxon>Eukaryota</taxon>
        <taxon>Sar</taxon>
        <taxon>Alveolata</taxon>
        <taxon>Apicomplexa</taxon>
        <taxon>Aconoidasida</taxon>
        <taxon>Piroplasmida</taxon>
        <taxon>Theileriidae</taxon>
        <taxon>Theileria</taxon>
    </lineage>
</organism>
<dbReference type="Pfam" id="PF12624">
    <property type="entry name" value="VPS13_N"/>
    <property type="match status" value="1"/>
</dbReference>
<accession>L1LDP5</accession>
<comment type="similarity">
    <text evidence="1">Belongs to the VPS13 family.</text>
</comment>
<gene>
    <name evidence="4" type="ORF">BEWA_053130</name>
</gene>
<dbReference type="VEuPathDB" id="PiroplasmaDB:BEWA_053130"/>
<evidence type="ECO:0000313" key="4">
    <source>
        <dbReference type="EMBL" id="EKX73258.1"/>
    </source>
</evidence>
<evidence type="ECO:0000259" key="3">
    <source>
        <dbReference type="Pfam" id="PF12624"/>
    </source>
</evidence>
<evidence type="ECO:0000256" key="1">
    <source>
        <dbReference type="ARBA" id="ARBA00006545"/>
    </source>
</evidence>